<dbReference type="PANTHER" id="PTHR36846">
    <property type="entry name" value="PROTEIN VIAA"/>
    <property type="match status" value="1"/>
</dbReference>
<dbReference type="InterPro" id="IPR036465">
    <property type="entry name" value="vWFA_dom_sf"/>
</dbReference>
<feature type="domain" description="VWFA" evidence="2">
    <location>
        <begin position="459"/>
        <end position="632"/>
    </location>
</feature>
<keyword evidence="4" id="KW-1185">Reference proteome</keyword>
<dbReference type="EMBL" id="CAUYUE010000002">
    <property type="protein sequence ID" value="CAK0741677.1"/>
    <property type="molecule type" value="Genomic_DNA"/>
</dbReference>
<dbReference type="SMART" id="SM00327">
    <property type="entry name" value="VWA"/>
    <property type="match status" value="1"/>
</dbReference>
<evidence type="ECO:0000259" key="2">
    <source>
        <dbReference type="SMART" id="SM00327"/>
    </source>
</evidence>
<accession>A0AAV1HWY1</accession>
<name>A0AAV1HWY1_9CHLO</name>
<comment type="caution">
    <text evidence="3">The sequence shown here is derived from an EMBL/GenBank/DDBJ whole genome shotgun (WGS) entry which is preliminary data.</text>
</comment>
<organism evidence="3 4">
    <name type="scientific">Coccomyxa viridis</name>
    <dbReference type="NCBI Taxonomy" id="1274662"/>
    <lineage>
        <taxon>Eukaryota</taxon>
        <taxon>Viridiplantae</taxon>
        <taxon>Chlorophyta</taxon>
        <taxon>core chlorophytes</taxon>
        <taxon>Trebouxiophyceae</taxon>
        <taxon>Trebouxiophyceae incertae sedis</taxon>
        <taxon>Coccomyxaceae</taxon>
        <taxon>Coccomyxa</taxon>
    </lineage>
</organism>
<dbReference type="InterPro" id="IPR002035">
    <property type="entry name" value="VWF_A"/>
</dbReference>
<protein>
    <recommendedName>
        <fullName evidence="2">VWFA domain-containing protein</fullName>
    </recommendedName>
</protein>
<dbReference type="SUPFAM" id="SSF53300">
    <property type="entry name" value="vWA-like"/>
    <property type="match status" value="1"/>
</dbReference>
<dbReference type="Pfam" id="PF13519">
    <property type="entry name" value="VWA_2"/>
    <property type="match status" value="1"/>
</dbReference>
<sequence length="700" mass="77288">MHKALPNSGVLYKESPLFPRVSPSVCAVPQLNSMWPTARKAAGAERLQISNAIATPPSHRPAHGAEGHSALLQGLGELGDVTPGLMPALLRLSHIRSRVQGGDSNEALRENARGIVIWQASLSRGLLPDDETLKQLILDPELPLSGRDISLLRWPEEPLRFVLTRSLSRLGVSRFCQKYPAVLATLQRSILELVCKYQKTVLGLEDEADDADVDGTGQKYKTIAELKQEEAQRRAVRMNQDPAAVDLQSASQGKAKEAEAEDEDAAAERRTWSQERCVAEDMVEALVEEWRTPIETLGRAGKAFEGLESLLGGGRSGTFDLQGNLWKRKGWAAMDKMRSKLEDLKELRDLVRSLGRGGGWGPLRRAPIQYLDMKGRPGLLRTVLEAQETRGLTRSDDISRLLPSEAANMARGRRVRQSKLLFFAKVAEKALQTYERDGWSEFDTQIVPERREIRPTADRGPILLCVDTSGSMRGSREVVAKALALECMRAARAQERGCFVFAFAGPQEVRELELGTDMASVNNLLGFLEKVFNGGSDFNEPIKRCLDRLHTAAWANSDILLVSDGELRQPGVEIMRKLAGAKEKLGLRVHGLIVGSPEKKRADPAVLRSLCSHVLPSGKMESMVTEFEGWASVQGDKEIAFDWDDAVGNTARREAGLKLEKLRNAEIRRRRLEAKGPLGAKAGGKRDVSRAMPKKGQTEF</sequence>
<reference evidence="3 4" key="1">
    <citation type="submission" date="2023-10" db="EMBL/GenBank/DDBJ databases">
        <authorList>
            <person name="Maclean D."/>
            <person name="Macfadyen A."/>
        </authorList>
    </citation>
    <scope>NUCLEOTIDE SEQUENCE [LARGE SCALE GENOMIC DNA]</scope>
</reference>
<proteinExistence type="predicted"/>
<dbReference type="Gene3D" id="3.40.50.410">
    <property type="entry name" value="von Willebrand factor, type A domain"/>
    <property type="match status" value="1"/>
</dbReference>
<feature type="region of interest" description="Disordered" evidence="1">
    <location>
        <begin position="673"/>
        <end position="700"/>
    </location>
</feature>
<dbReference type="Proteomes" id="UP001314263">
    <property type="component" value="Unassembled WGS sequence"/>
</dbReference>
<feature type="region of interest" description="Disordered" evidence="1">
    <location>
        <begin position="244"/>
        <end position="271"/>
    </location>
</feature>
<dbReference type="AlphaFoldDB" id="A0AAV1HWY1"/>
<evidence type="ECO:0000313" key="4">
    <source>
        <dbReference type="Proteomes" id="UP001314263"/>
    </source>
</evidence>
<dbReference type="PANTHER" id="PTHR36846:SF1">
    <property type="entry name" value="PROTEIN VIAA"/>
    <property type="match status" value="1"/>
</dbReference>
<dbReference type="GO" id="GO:0005829">
    <property type="term" value="C:cytosol"/>
    <property type="evidence" value="ECO:0007669"/>
    <property type="project" value="TreeGrafter"/>
</dbReference>
<evidence type="ECO:0000313" key="3">
    <source>
        <dbReference type="EMBL" id="CAK0741677.1"/>
    </source>
</evidence>
<evidence type="ECO:0000256" key="1">
    <source>
        <dbReference type="SAM" id="MobiDB-lite"/>
    </source>
</evidence>
<gene>
    <name evidence="3" type="ORF">CVIRNUC_001343</name>
</gene>